<keyword evidence="4" id="KW-1185">Reference proteome</keyword>
<proteinExistence type="predicted"/>
<gene>
    <name evidence="3" type="ORF">ACHHYP_18008</name>
</gene>
<dbReference type="EMBL" id="JNBR01000401">
    <property type="protein sequence ID" value="OQR93625.1"/>
    <property type="molecule type" value="Genomic_DNA"/>
</dbReference>
<keyword evidence="2" id="KW-0812">Transmembrane</keyword>
<reference evidence="3 4" key="1">
    <citation type="journal article" date="2014" name="Genome Biol. Evol.">
        <title>The secreted proteins of Achlya hypogyna and Thraustotheca clavata identify the ancestral oomycete secretome and reveal gene acquisitions by horizontal gene transfer.</title>
        <authorList>
            <person name="Misner I."/>
            <person name="Blouin N."/>
            <person name="Leonard G."/>
            <person name="Richards T.A."/>
            <person name="Lane C.E."/>
        </authorList>
    </citation>
    <scope>NUCLEOTIDE SEQUENCE [LARGE SCALE GENOMIC DNA]</scope>
    <source>
        <strain evidence="3 4">ATCC 48635</strain>
    </source>
</reference>
<dbReference type="Proteomes" id="UP000243579">
    <property type="component" value="Unassembled WGS sequence"/>
</dbReference>
<protein>
    <submittedName>
        <fullName evidence="3">Uncharacterized protein</fullName>
    </submittedName>
</protein>
<keyword evidence="2" id="KW-1133">Transmembrane helix</keyword>
<evidence type="ECO:0000256" key="1">
    <source>
        <dbReference type="SAM" id="MobiDB-lite"/>
    </source>
</evidence>
<comment type="caution">
    <text evidence="3">The sequence shown here is derived from an EMBL/GenBank/DDBJ whole genome shotgun (WGS) entry which is preliminary data.</text>
</comment>
<evidence type="ECO:0000313" key="4">
    <source>
        <dbReference type="Proteomes" id="UP000243579"/>
    </source>
</evidence>
<keyword evidence="2" id="KW-0472">Membrane</keyword>
<evidence type="ECO:0000256" key="2">
    <source>
        <dbReference type="SAM" id="Phobius"/>
    </source>
</evidence>
<evidence type="ECO:0000313" key="3">
    <source>
        <dbReference type="EMBL" id="OQR93625.1"/>
    </source>
</evidence>
<feature type="region of interest" description="Disordered" evidence="1">
    <location>
        <begin position="1"/>
        <end position="41"/>
    </location>
</feature>
<name>A0A1V9Z6K0_ACHHY</name>
<dbReference type="OrthoDB" id="75722at2759"/>
<sequence length="127" mass="14096">MTANREASPLLPPETRTVQLGSVAPSAPKQAPARPAQEIHPLPWFRSPELSMNKEKARLNLKRKQAALKAPERWTCSRYFSSLGNGEKCVHLLVLVILIFTIIVIVSIMFAPDETTATPPRALRWGA</sequence>
<dbReference type="AlphaFoldDB" id="A0A1V9Z6K0"/>
<feature type="transmembrane region" description="Helical" evidence="2">
    <location>
        <begin position="89"/>
        <end position="111"/>
    </location>
</feature>
<accession>A0A1V9Z6K0</accession>
<organism evidence="3 4">
    <name type="scientific">Achlya hypogyna</name>
    <name type="common">Oomycete</name>
    <name type="synonym">Protoachlya hypogyna</name>
    <dbReference type="NCBI Taxonomy" id="1202772"/>
    <lineage>
        <taxon>Eukaryota</taxon>
        <taxon>Sar</taxon>
        <taxon>Stramenopiles</taxon>
        <taxon>Oomycota</taxon>
        <taxon>Saprolegniomycetes</taxon>
        <taxon>Saprolegniales</taxon>
        <taxon>Achlyaceae</taxon>
        <taxon>Achlya</taxon>
    </lineage>
</organism>